<dbReference type="InterPro" id="IPR015940">
    <property type="entry name" value="UBA"/>
</dbReference>
<feature type="compositionally biased region" description="Basic and acidic residues" evidence="1">
    <location>
        <begin position="192"/>
        <end position="201"/>
    </location>
</feature>
<protein>
    <recommendedName>
        <fullName evidence="2">UBA domain-containing protein</fullName>
    </recommendedName>
</protein>
<dbReference type="PROSITE" id="PS50030">
    <property type="entry name" value="UBA"/>
    <property type="match status" value="1"/>
</dbReference>
<dbReference type="InterPro" id="IPR009060">
    <property type="entry name" value="UBA-like_sf"/>
</dbReference>
<accession>A0A6V4HKX8</accession>
<reference evidence="3" key="1">
    <citation type="submission" date="2021-01" db="EMBL/GenBank/DDBJ databases">
        <authorList>
            <person name="Corre E."/>
            <person name="Pelletier E."/>
            <person name="Niang G."/>
            <person name="Scheremetjew M."/>
            <person name="Finn R."/>
            <person name="Kale V."/>
            <person name="Holt S."/>
            <person name="Cochrane G."/>
            <person name="Meng A."/>
            <person name="Brown T."/>
            <person name="Cohen L."/>
        </authorList>
    </citation>
    <scope>NUCLEOTIDE SEQUENCE</scope>
    <source>
        <strain evidence="3">UIO037</strain>
    </source>
</reference>
<feature type="compositionally biased region" description="Low complexity" evidence="1">
    <location>
        <begin position="165"/>
        <end position="183"/>
    </location>
</feature>
<feature type="compositionally biased region" description="Acidic residues" evidence="1">
    <location>
        <begin position="132"/>
        <end position="152"/>
    </location>
</feature>
<feature type="compositionally biased region" description="Acidic residues" evidence="1">
    <location>
        <begin position="206"/>
        <end position="226"/>
    </location>
</feature>
<dbReference type="EMBL" id="HBKO01035788">
    <property type="protein sequence ID" value="CAE2259759.1"/>
    <property type="molecule type" value="Transcribed_RNA"/>
</dbReference>
<feature type="region of interest" description="Disordered" evidence="1">
    <location>
        <begin position="128"/>
        <end position="226"/>
    </location>
</feature>
<gene>
    <name evidence="3" type="ORF">CPOL0286_LOCUS16276</name>
</gene>
<dbReference type="Gene3D" id="1.10.8.10">
    <property type="entry name" value="DNA helicase RuvA subunit, C-terminal domain"/>
    <property type="match status" value="1"/>
</dbReference>
<evidence type="ECO:0000313" key="3">
    <source>
        <dbReference type="EMBL" id="CAE2259759.1"/>
    </source>
</evidence>
<feature type="domain" description="UBA" evidence="2">
    <location>
        <begin position="87"/>
        <end position="129"/>
    </location>
</feature>
<sequence>MAPRNRSAAGSRATFIAAVDAHEPVTSTARAQRQTRGSFVAAMDAGYTPMATTKARVTAWHSQAQATMQEIRAAECAPAVGGIQQQARGERRDSLLSLRTMGFREEAALEALRLAEGDVSFAIELLLSKPETEDEEGEVDEEATVESDETEGEAAAGPSASTALPMPEESVAVEPAAVEVAGPTDAGDDSAEPAKAEERLVAVEGECQDAEVSDGTESEEDDWELV</sequence>
<dbReference type="AlphaFoldDB" id="A0A6V4HKX8"/>
<proteinExistence type="predicted"/>
<dbReference type="SUPFAM" id="SSF46934">
    <property type="entry name" value="UBA-like"/>
    <property type="match status" value="1"/>
</dbReference>
<evidence type="ECO:0000259" key="2">
    <source>
        <dbReference type="PROSITE" id="PS50030"/>
    </source>
</evidence>
<evidence type="ECO:0000256" key="1">
    <source>
        <dbReference type="SAM" id="MobiDB-lite"/>
    </source>
</evidence>
<organism evidence="3">
    <name type="scientific">Prymnesium polylepis</name>
    <dbReference type="NCBI Taxonomy" id="72548"/>
    <lineage>
        <taxon>Eukaryota</taxon>
        <taxon>Haptista</taxon>
        <taxon>Haptophyta</taxon>
        <taxon>Prymnesiophyceae</taxon>
        <taxon>Prymnesiales</taxon>
        <taxon>Prymnesiaceae</taxon>
        <taxon>Prymnesium</taxon>
    </lineage>
</organism>
<name>A0A6V4HKX8_9EUKA</name>
<dbReference type="SMART" id="SM00165">
    <property type="entry name" value="UBA"/>
    <property type="match status" value="1"/>
</dbReference>